<keyword evidence="1 7" id="KW-0547">Nucleotide-binding</keyword>
<evidence type="ECO:0000313" key="13">
    <source>
        <dbReference type="Proteomes" id="UP000087766"/>
    </source>
</evidence>
<dbReference type="PROSITE" id="PS51194">
    <property type="entry name" value="HELICASE_CTER"/>
    <property type="match status" value="1"/>
</dbReference>
<feature type="short sequence motif" description="Q motif" evidence="6">
    <location>
        <begin position="25"/>
        <end position="54"/>
    </location>
</feature>
<dbReference type="PROSITE" id="PS51192">
    <property type="entry name" value="HELICASE_ATP_BIND_1"/>
    <property type="match status" value="1"/>
</dbReference>
<dbReference type="Gene3D" id="3.40.50.300">
    <property type="entry name" value="P-loop containing nucleotide triphosphate hydrolases"/>
    <property type="match status" value="2"/>
</dbReference>
<dbReference type="InterPro" id="IPR011545">
    <property type="entry name" value="DEAD/DEAH_box_helicase_dom"/>
</dbReference>
<feature type="compositionally biased region" description="Basic residues" evidence="9">
    <location>
        <begin position="571"/>
        <end position="598"/>
    </location>
</feature>
<comment type="similarity">
    <text evidence="7">Belongs to the DEAD box helicase family.</text>
</comment>
<reference evidence="13" key="1">
    <citation type="journal article" date="2014" name="Nat. Commun.">
        <title>Genome sequence of mungbean and insights into evolution within Vigna species.</title>
        <authorList>
            <person name="Kang Y.J."/>
            <person name="Kim S.K."/>
            <person name="Kim M.Y."/>
            <person name="Lestari P."/>
            <person name="Kim K.H."/>
            <person name="Ha B.K."/>
            <person name="Jun T.H."/>
            <person name="Hwang W.J."/>
            <person name="Lee T."/>
            <person name="Lee J."/>
            <person name="Shim S."/>
            <person name="Yoon M.Y."/>
            <person name="Jang Y.E."/>
            <person name="Han K.S."/>
            <person name="Taeprayoon P."/>
            <person name="Yoon N."/>
            <person name="Somta P."/>
            <person name="Tanya P."/>
            <person name="Kim K.S."/>
            <person name="Gwag J.G."/>
            <person name="Moon J.K."/>
            <person name="Lee Y.H."/>
            <person name="Park B.S."/>
            <person name="Bombarely A."/>
            <person name="Doyle J.J."/>
            <person name="Jackson S.A."/>
            <person name="Schafleitner R."/>
            <person name="Srinives P."/>
            <person name="Varshney R.K."/>
            <person name="Lee S.H."/>
        </authorList>
    </citation>
    <scope>NUCLEOTIDE SEQUENCE [LARGE SCALE GENOMIC DNA]</scope>
    <source>
        <strain evidence="13">cv. VC1973A</strain>
    </source>
</reference>
<dbReference type="SMART" id="SM00490">
    <property type="entry name" value="HELICc"/>
    <property type="match status" value="1"/>
</dbReference>
<evidence type="ECO:0000256" key="4">
    <source>
        <dbReference type="ARBA" id="ARBA00022840"/>
    </source>
</evidence>
<evidence type="ECO:0000256" key="2">
    <source>
        <dbReference type="ARBA" id="ARBA00022801"/>
    </source>
</evidence>
<dbReference type="EC" id="3.6.4.13" evidence="8"/>
<dbReference type="Pfam" id="PF13959">
    <property type="entry name" value="CTE_SPB4"/>
    <property type="match status" value="1"/>
</dbReference>
<proteinExistence type="inferred from homology"/>
<dbReference type="InterPro" id="IPR014001">
    <property type="entry name" value="Helicase_ATP-bd"/>
</dbReference>
<dbReference type="AlphaFoldDB" id="A0A1S3U1V9"/>
<evidence type="ECO:0000256" key="8">
    <source>
        <dbReference type="RuleBase" id="RU365068"/>
    </source>
</evidence>
<feature type="region of interest" description="Disordered" evidence="9">
    <location>
        <begin position="266"/>
        <end position="285"/>
    </location>
</feature>
<dbReference type="Proteomes" id="UP000087766">
    <property type="component" value="Chromosome 5"/>
</dbReference>
<evidence type="ECO:0000256" key="6">
    <source>
        <dbReference type="PROSITE-ProRule" id="PRU00552"/>
    </source>
</evidence>
<dbReference type="GO" id="GO:0003723">
    <property type="term" value="F:RNA binding"/>
    <property type="evidence" value="ECO:0007669"/>
    <property type="project" value="UniProtKB-UniRule"/>
</dbReference>
<protein>
    <recommendedName>
        <fullName evidence="8">ATP-dependent RNA helicase</fullName>
        <ecNumber evidence="8">3.6.4.13</ecNumber>
    </recommendedName>
</protein>
<evidence type="ECO:0000256" key="3">
    <source>
        <dbReference type="ARBA" id="ARBA00022806"/>
    </source>
</evidence>
<feature type="domain" description="Helicase C-terminal" evidence="11">
    <location>
        <begin position="313"/>
        <end position="485"/>
    </location>
</feature>
<reference evidence="14" key="2">
    <citation type="submission" date="2025-08" db="UniProtKB">
        <authorList>
            <consortium name="RefSeq"/>
        </authorList>
    </citation>
    <scope>IDENTIFICATION</scope>
    <source>
        <tissue evidence="14">Leaf</tissue>
    </source>
</reference>
<evidence type="ECO:0000256" key="1">
    <source>
        <dbReference type="ARBA" id="ARBA00022741"/>
    </source>
</evidence>
<dbReference type="SMART" id="SM00487">
    <property type="entry name" value="DEXDc"/>
    <property type="match status" value="1"/>
</dbReference>
<dbReference type="PROSITE" id="PS51195">
    <property type="entry name" value="Q_MOTIF"/>
    <property type="match status" value="1"/>
</dbReference>
<feature type="region of interest" description="Disordered" evidence="9">
    <location>
        <begin position="566"/>
        <end position="598"/>
    </location>
</feature>
<feature type="domain" description="DEAD-box RNA helicase Q" evidence="12">
    <location>
        <begin position="25"/>
        <end position="54"/>
    </location>
</feature>
<dbReference type="STRING" id="3916.A0A1S3U1V9"/>
<dbReference type="InterPro" id="IPR027417">
    <property type="entry name" value="P-loop_NTPase"/>
</dbReference>
<evidence type="ECO:0000256" key="5">
    <source>
        <dbReference type="ARBA" id="ARBA00022884"/>
    </source>
</evidence>
<dbReference type="InterPro" id="IPR000629">
    <property type="entry name" value="RNA-helicase_DEAD-box_CS"/>
</dbReference>
<dbReference type="OrthoDB" id="422663at2759"/>
<keyword evidence="3 7" id="KW-0347">Helicase</keyword>
<keyword evidence="13" id="KW-1185">Reference proteome</keyword>
<evidence type="ECO:0000259" key="11">
    <source>
        <dbReference type="PROSITE" id="PS51194"/>
    </source>
</evidence>
<dbReference type="KEGG" id="vra:106761038"/>
<comment type="catalytic activity">
    <reaction evidence="8">
        <text>ATP + H2O = ADP + phosphate + H(+)</text>
        <dbReference type="Rhea" id="RHEA:13065"/>
        <dbReference type="ChEBI" id="CHEBI:15377"/>
        <dbReference type="ChEBI" id="CHEBI:15378"/>
        <dbReference type="ChEBI" id="CHEBI:30616"/>
        <dbReference type="ChEBI" id="CHEBI:43474"/>
        <dbReference type="ChEBI" id="CHEBI:456216"/>
        <dbReference type="EC" id="3.6.4.13"/>
    </reaction>
</comment>
<evidence type="ECO:0000256" key="9">
    <source>
        <dbReference type="SAM" id="MobiDB-lite"/>
    </source>
</evidence>
<dbReference type="RefSeq" id="XP_014499997.1">
    <property type="nucleotide sequence ID" value="XM_014644511.2"/>
</dbReference>
<evidence type="ECO:0000259" key="12">
    <source>
        <dbReference type="PROSITE" id="PS51195"/>
    </source>
</evidence>
<feature type="domain" description="Helicase ATP-binding" evidence="10">
    <location>
        <begin position="57"/>
        <end position="253"/>
    </location>
</feature>
<dbReference type="GeneID" id="106761038"/>
<dbReference type="SMART" id="SM01178">
    <property type="entry name" value="DUF4217"/>
    <property type="match status" value="1"/>
</dbReference>
<dbReference type="InterPro" id="IPR014014">
    <property type="entry name" value="RNA_helicase_DEAD_Q_motif"/>
</dbReference>
<dbReference type="CDD" id="cd17949">
    <property type="entry name" value="DEADc_DDX31"/>
    <property type="match status" value="1"/>
</dbReference>
<dbReference type="PANTHER" id="PTHR24031">
    <property type="entry name" value="RNA HELICASE"/>
    <property type="match status" value="1"/>
</dbReference>
<dbReference type="Pfam" id="PF00270">
    <property type="entry name" value="DEAD"/>
    <property type="match status" value="1"/>
</dbReference>
<dbReference type="GO" id="GO:0016887">
    <property type="term" value="F:ATP hydrolysis activity"/>
    <property type="evidence" value="ECO:0007669"/>
    <property type="project" value="RHEA"/>
</dbReference>
<evidence type="ECO:0000313" key="14">
    <source>
        <dbReference type="RefSeq" id="XP_014499997.1"/>
    </source>
</evidence>
<dbReference type="GO" id="GO:0005524">
    <property type="term" value="F:ATP binding"/>
    <property type="evidence" value="ECO:0007669"/>
    <property type="project" value="UniProtKB-UniRule"/>
</dbReference>
<dbReference type="Pfam" id="PF00271">
    <property type="entry name" value="Helicase_C"/>
    <property type="match status" value="1"/>
</dbReference>
<dbReference type="GO" id="GO:0003724">
    <property type="term" value="F:RNA helicase activity"/>
    <property type="evidence" value="ECO:0007669"/>
    <property type="project" value="UniProtKB-EC"/>
</dbReference>
<comment type="function">
    <text evidence="8">RNA helicase.</text>
</comment>
<dbReference type="CDD" id="cd18787">
    <property type="entry name" value="SF2_C_DEAD"/>
    <property type="match status" value="1"/>
</dbReference>
<keyword evidence="5 8" id="KW-0694">RNA-binding</keyword>
<accession>A0A1S3U1V9</accession>
<keyword evidence="2 7" id="KW-0378">Hydrolase</keyword>
<comment type="domain">
    <text evidence="8">The Q motif is unique to and characteristic of the DEAD box family of RNA helicases and controls ATP binding and hydrolysis.</text>
</comment>
<evidence type="ECO:0000256" key="7">
    <source>
        <dbReference type="RuleBase" id="RU000492"/>
    </source>
</evidence>
<organism evidence="13 14">
    <name type="scientific">Vigna radiata var. radiata</name>
    <name type="common">Mung bean</name>
    <name type="synonym">Phaseolus aureus</name>
    <dbReference type="NCBI Taxonomy" id="3916"/>
    <lineage>
        <taxon>Eukaryota</taxon>
        <taxon>Viridiplantae</taxon>
        <taxon>Streptophyta</taxon>
        <taxon>Embryophyta</taxon>
        <taxon>Tracheophyta</taxon>
        <taxon>Spermatophyta</taxon>
        <taxon>Magnoliopsida</taxon>
        <taxon>eudicotyledons</taxon>
        <taxon>Gunneridae</taxon>
        <taxon>Pentapetalae</taxon>
        <taxon>rosids</taxon>
        <taxon>fabids</taxon>
        <taxon>Fabales</taxon>
        <taxon>Fabaceae</taxon>
        <taxon>Papilionoideae</taxon>
        <taxon>50 kb inversion clade</taxon>
        <taxon>NPAAA clade</taxon>
        <taxon>indigoferoid/millettioid clade</taxon>
        <taxon>Phaseoleae</taxon>
        <taxon>Vigna</taxon>
    </lineage>
</organism>
<name>A0A1S3U1V9_VIGRR</name>
<dbReference type="PROSITE" id="PS00039">
    <property type="entry name" value="DEAD_ATP_HELICASE"/>
    <property type="match status" value="1"/>
</dbReference>
<keyword evidence="4 7" id="KW-0067">ATP-binding</keyword>
<dbReference type="InterPro" id="IPR025313">
    <property type="entry name" value="SPB4-like_CTE"/>
</dbReference>
<dbReference type="InterPro" id="IPR001650">
    <property type="entry name" value="Helicase_C-like"/>
</dbReference>
<gene>
    <name evidence="14" type="primary">LOC106761038</name>
</gene>
<evidence type="ECO:0000259" key="10">
    <source>
        <dbReference type="PROSITE" id="PS51192"/>
    </source>
</evidence>
<dbReference type="SUPFAM" id="SSF52540">
    <property type="entry name" value="P-loop containing nucleoside triphosphate hydrolases"/>
    <property type="match status" value="2"/>
</dbReference>
<sequence>MGVKKLSQGVKNEGNGSNDNVFASCSFSSLGLDSNLCEQLHERLGFEVPTLVQAQAIPVILSGRHALVNAATGTGKTAAYLAPIVHLLQGYENRIQRSDGTFALVLVPTRELCLQVYEILQKLLHRFHWIVPGYIMGGENRSKEKARLRKGISILIATPGRLLDHLKNTTSFLHLNLRWIIFDEADRILELGFGKDIEEILDLLGSRKTVHDDQKNTVTRNSKIQRQNLLLSATLNEKVNHLAKISLDNPVMVGLDDKKIEQISTAVSNDHSESDGDNEEEYSSKMPTVGDYKVPVQLIQRYMKVPCGSRLPVLLSIIKHLFEREPSQKVVVFFSTCDAVDFHYSLLSEFQFSSYSQTEGTRQKFLGCKIFRLHGNMVQEDRRTSFQTFKTEKSALLLSSDVSARGLDFPKVRCIIQYDSPGEATEYVHRVGRTARLGEKGESLLFLQPVEIDYLQDLEKHGVSLTEYPILKVLDSFPLYGQKNYTKKSVFLDSHPWVLCLQKALEAFIMSKAEVDKLAKKAFCSWVRAYTAHRGELKRIFMIKKLHLGHVAKSFALKQQPSLVGQSFQKQAKKRKRFERKTGVSKKRKVGSVTGRRP</sequence>